<dbReference type="EMBL" id="KZ613944">
    <property type="protein sequence ID" value="PMD41949.1"/>
    <property type="molecule type" value="Genomic_DNA"/>
</dbReference>
<dbReference type="OrthoDB" id="4153866at2759"/>
<keyword evidence="3" id="KW-1133">Transmembrane helix</keyword>
<reference evidence="4 5" key="1">
    <citation type="submission" date="2016-04" db="EMBL/GenBank/DDBJ databases">
        <title>A degradative enzymes factory behind the ericoid mycorrhizal symbiosis.</title>
        <authorList>
            <consortium name="DOE Joint Genome Institute"/>
            <person name="Martino E."/>
            <person name="Morin E."/>
            <person name="Grelet G."/>
            <person name="Kuo A."/>
            <person name="Kohler A."/>
            <person name="Daghino S."/>
            <person name="Barry K."/>
            <person name="Choi C."/>
            <person name="Cichocki N."/>
            <person name="Clum A."/>
            <person name="Copeland A."/>
            <person name="Hainaut M."/>
            <person name="Haridas S."/>
            <person name="Labutti K."/>
            <person name="Lindquist E."/>
            <person name="Lipzen A."/>
            <person name="Khouja H.-R."/>
            <person name="Murat C."/>
            <person name="Ohm R."/>
            <person name="Olson A."/>
            <person name="Spatafora J."/>
            <person name="Veneault-Fourrey C."/>
            <person name="Henrissat B."/>
            <person name="Grigoriev I."/>
            <person name="Martin F."/>
            <person name="Perotto S."/>
        </authorList>
    </citation>
    <scope>NUCLEOTIDE SEQUENCE [LARGE SCALE GENOMIC DNA]</scope>
    <source>
        <strain evidence="4 5">F</strain>
    </source>
</reference>
<accession>A0A2J6RTV3</accession>
<evidence type="ECO:0000313" key="5">
    <source>
        <dbReference type="Proteomes" id="UP000235786"/>
    </source>
</evidence>
<comment type="similarity">
    <text evidence="1">Belongs to the AIM6 family.</text>
</comment>
<evidence type="ECO:0000313" key="4">
    <source>
        <dbReference type="EMBL" id="PMD41949.1"/>
    </source>
</evidence>
<keyword evidence="3" id="KW-0812">Transmembrane</keyword>
<dbReference type="GO" id="GO:0008081">
    <property type="term" value="F:phosphoric diester hydrolase activity"/>
    <property type="evidence" value="ECO:0007669"/>
    <property type="project" value="InterPro"/>
</dbReference>
<dbReference type="STRING" id="1149755.A0A2J6RTV3"/>
<dbReference type="SUPFAM" id="SSF51695">
    <property type="entry name" value="PLC-like phosphodiesterases"/>
    <property type="match status" value="1"/>
</dbReference>
<dbReference type="Proteomes" id="UP000235786">
    <property type="component" value="Unassembled WGS sequence"/>
</dbReference>
<gene>
    <name evidence="4" type="ORF">L207DRAFT_565688</name>
</gene>
<sequence>MGEKPEGPIEPETRELKISVVDVEEGLPKYSRKTRRSRLTSNFRRVFDFRNKSDPSPWPQLIRRLIYLFTAALLLAIFAVIIYHSLLIALVVRISPPKQSSNGLTQIVAEWTEPGVNSTSPSWLPNFSRDVVPKAIHSHNDYWRQVPLFDALSLGITGVEADCHLINGELFVGHTNSSLRPNLTLRSLYLDPLTDILTNQNAGSSVASTSGINGVWDTQPSRGIILMTDLKTEGFSTLEAVQEQLEPFRQKGWLTYWNGTAVVPGPITHVGTGNTPFEAVLNSSYANSTYRDVFFDAPLNELSEIYNASNSYYTSASLTGVLGGESKIPRNGLSRKQMIFLQGQVNQAAELGLASRYWDIPAWPVSRRVNIWHQLEELGIGMLNVDAIDEAARWNWRWCNVLGLELC</sequence>
<name>A0A2J6RTV3_HYAVF</name>
<feature type="transmembrane region" description="Helical" evidence="3">
    <location>
        <begin position="65"/>
        <end position="92"/>
    </location>
</feature>
<dbReference type="PANTHER" id="PTHR31571:SF1">
    <property type="entry name" value="ALTERED INHERITANCE OF MITOCHONDRIA PROTEIN 6"/>
    <property type="match status" value="1"/>
</dbReference>
<proteinExistence type="inferred from homology"/>
<dbReference type="InterPro" id="IPR051236">
    <property type="entry name" value="HAT_RTT109-like"/>
</dbReference>
<evidence type="ECO:0000256" key="3">
    <source>
        <dbReference type="SAM" id="Phobius"/>
    </source>
</evidence>
<dbReference type="AlphaFoldDB" id="A0A2J6RTV3"/>
<dbReference type="PANTHER" id="PTHR31571">
    <property type="entry name" value="ALTERED INHERITANCE OF MITOCHONDRIA PROTEIN 6"/>
    <property type="match status" value="1"/>
</dbReference>
<organism evidence="4 5">
    <name type="scientific">Hyaloscypha variabilis (strain UAMH 11265 / GT02V1 / F)</name>
    <name type="common">Meliniomyces variabilis</name>
    <dbReference type="NCBI Taxonomy" id="1149755"/>
    <lineage>
        <taxon>Eukaryota</taxon>
        <taxon>Fungi</taxon>
        <taxon>Dikarya</taxon>
        <taxon>Ascomycota</taxon>
        <taxon>Pezizomycotina</taxon>
        <taxon>Leotiomycetes</taxon>
        <taxon>Helotiales</taxon>
        <taxon>Hyaloscyphaceae</taxon>
        <taxon>Hyaloscypha</taxon>
        <taxon>Hyaloscypha variabilis</taxon>
    </lineage>
</organism>
<protein>
    <recommendedName>
        <fullName evidence="2">Altered inheritance of mitochondria protein 6</fullName>
    </recommendedName>
</protein>
<keyword evidence="5" id="KW-1185">Reference proteome</keyword>
<dbReference type="GO" id="GO:0006629">
    <property type="term" value="P:lipid metabolic process"/>
    <property type="evidence" value="ECO:0007669"/>
    <property type="project" value="InterPro"/>
</dbReference>
<evidence type="ECO:0000256" key="2">
    <source>
        <dbReference type="ARBA" id="ARBA00014286"/>
    </source>
</evidence>
<evidence type="ECO:0000256" key="1">
    <source>
        <dbReference type="ARBA" id="ARBA00008858"/>
    </source>
</evidence>
<keyword evidence="3" id="KW-0472">Membrane</keyword>
<dbReference type="InterPro" id="IPR017946">
    <property type="entry name" value="PLC-like_Pdiesterase_TIM-brl"/>
</dbReference>